<proteinExistence type="predicted"/>
<name>A0A0P1BFH6_9BASI</name>
<accession>A0A0P1BFH6</accession>
<feature type="chain" id="PRO_5006059457" evidence="2">
    <location>
        <begin position="28"/>
        <end position="594"/>
    </location>
</feature>
<feature type="region of interest" description="Disordered" evidence="1">
    <location>
        <begin position="230"/>
        <end position="256"/>
    </location>
</feature>
<dbReference type="AlphaFoldDB" id="A0A0P1BFH6"/>
<evidence type="ECO:0000256" key="2">
    <source>
        <dbReference type="SAM" id="SignalP"/>
    </source>
</evidence>
<evidence type="ECO:0000313" key="3">
    <source>
        <dbReference type="EMBL" id="CEH14916.1"/>
    </source>
</evidence>
<dbReference type="OrthoDB" id="10327069at2759"/>
<evidence type="ECO:0000313" key="4">
    <source>
        <dbReference type="Proteomes" id="UP000054845"/>
    </source>
</evidence>
<dbReference type="Proteomes" id="UP000054845">
    <property type="component" value="Unassembled WGS sequence"/>
</dbReference>
<protein>
    <submittedName>
        <fullName evidence="3">Uncharacterized protein</fullName>
    </submittedName>
</protein>
<sequence>MVRILPSLVSLGVVSLFLLCNADSVAAKKGKQTANLQQALTAKAKVADANNKLGIKGAARVAVNAKMASVTAQSGSLTTFCSRFISSCHDICLANQTGTQKVVYWCEKASAVTNSGTGFTFGCKCNTKEKTTSALNRVIGIKPDKAVTVTKSSTTTKTNTATATATSSITVLTTTTGTQTVTSTLSIVLATPGAVVAAGSTKEDVLVVAIPAKVQTAAAASVDAEADAADGTAASRGAGGASIKVRDGTHHKHHGMLRRQKATVARFCTAYKASCSKECSAISSSVRTSTCERTTNGADNDTYNLLCKCKNGKPRTQGALRALIGGGSPTDGDQTFTSVVSVVSTKVTDVSYTTTLKQTTTKTSTATATVTTTSLSIVAPTGVVRVDIPAQPSLGVDEKLSGYIKNPTGTWGYQMSVQSLDKDASRVALVQSPDPATPNVFSLLLLDIQGGWMLGSSVPFSGEYPRDEVTMGVATDCPNTGMAFLEMMPGMLLPGLSVVAGGTYNGFYETYNFYIEGDGFASDAVTSGGVPLQTKWFELDGTTVDTEIWLSPDDPKNSASTLSTVVKGCRRSDALTANLVFEPQGNLSDLGNSN</sequence>
<dbReference type="EMBL" id="CCYA01000250">
    <property type="protein sequence ID" value="CEH14916.1"/>
    <property type="molecule type" value="Genomic_DNA"/>
</dbReference>
<keyword evidence="4" id="KW-1185">Reference proteome</keyword>
<keyword evidence="2" id="KW-0732">Signal</keyword>
<evidence type="ECO:0000256" key="1">
    <source>
        <dbReference type="SAM" id="MobiDB-lite"/>
    </source>
</evidence>
<organism evidence="3 4">
    <name type="scientific">Ceraceosorus bombacis</name>
    <dbReference type="NCBI Taxonomy" id="401625"/>
    <lineage>
        <taxon>Eukaryota</taxon>
        <taxon>Fungi</taxon>
        <taxon>Dikarya</taxon>
        <taxon>Basidiomycota</taxon>
        <taxon>Ustilaginomycotina</taxon>
        <taxon>Exobasidiomycetes</taxon>
        <taxon>Ceraceosorales</taxon>
        <taxon>Ceraceosoraceae</taxon>
        <taxon>Ceraceosorus</taxon>
    </lineage>
</organism>
<reference evidence="3 4" key="1">
    <citation type="submission" date="2014-09" db="EMBL/GenBank/DDBJ databases">
        <authorList>
            <person name="Magalhaes I.L.F."/>
            <person name="Oliveira U."/>
            <person name="Santos F.R."/>
            <person name="Vidigal T.H.D.A."/>
            <person name="Brescovit A.D."/>
            <person name="Santos A.J."/>
        </authorList>
    </citation>
    <scope>NUCLEOTIDE SEQUENCE [LARGE SCALE GENOMIC DNA]</scope>
</reference>
<feature type="signal peptide" evidence="2">
    <location>
        <begin position="1"/>
        <end position="27"/>
    </location>
</feature>